<keyword evidence="1" id="KW-0472">Membrane</keyword>
<feature type="transmembrane region" description="Helical" evidence="1">
    <location>
        <begin position="6"/>
        <end position="28"/>
    </location>
</feature>
<feature type="transmembrane region" description="Helical" evidence="1">
    <location>
        <begin position="55"/>
        <end position="75"/>
    </location>
</feature>
<keyword evidence="3" id="KW-1185">Reference proteome</keyword>
<organism evidence="2 3">
    <name type="scientific">Rhizobium subbaraonis</name>
    <dbReference type="NCBI Taxonomy" id="908946"/>
    <lineage>
        <taxon>Bacteria</taxon>
        <taxon>Pseudomonadati</taxon>
        <taxon>Pseudomonadota</taxon>
        <taxon>Alphaproteobacteria</taxon>
        <taxon>Hyphomicrobiales</taxon>
        <taxon>Rhizobiaceae</taxon>
        <taxon>Rhizobium/Agrobacterium group</taxon>
        <taxon>Rhizobium</taxon>
    </lineage>
</organism>
<dbReference type="RefSeq" id="WP_097142297.1">
    <property type="nucleotide sequence ID" value="NZ_OBQD01000018.1"/>
</dbReference>
<keyword evidence="1" id="KW-0812">Transmembrane</keyword>
<reference evidence="2 3" key="1">
    <citation type="submission" date="2017-08" db="EMBL/GenBank/DDBJ databases">
        <authorList>
            <person name="de Groot N.N."/>
        </authorList>
    </citation>
    <scope>NUCLEOTIDE SEQUENCE [LARGE SCALE GENOMIC DNA]</scope>
    <source>
        <strain evidence="2 3">JC85</strain>
    </source>
</reference>
<keyword evidence="1" id="KW-1133">Transmembrane helix</keyword>
<protein>
    <submittedName>
        <fullName evidence="2">Uncharacterized protein</fullName>
    </submittedName>
</protein>
<evidence type="ECO:0000313" key="3">
    <source>
        <dbReference type="Proteomes" id="UP000219167"/>
    </source>
</evidence>
<name>A0A285UVF5_9HYPH</name>
<gene>
    <name evidence="2" type="ORF">SAMN05892877_118103</name>
</gene>
<proteinExistence type="predicted"/>
<dbReference type="Proteomes" id="UP000219167">
    <property type="component" value="Unassembled WGS sequence"/>
</dbReference>
<evidence type="ECO:0000313" key="2">
    <source>
        <dbReference type="EMBL" id="SOC45874.1"/>
    </source>
</evidence>
<sequence>MLDTAINTLGFGFFGSATFIGVVGYSAIRDKPQMKRAPNYISWFFLHRKNHARTLLALGLLNFTAVIALVILIGIREGRL</sequence>
<dbReference type="AlphaFoldDB" id="A0A285UVF5"/>
<dbReference type="EMBL" id="OBQD01000018">
    <property type="protein sequence ID" value="SOC45874.1"/>
    <property type="molecule type" value="Genomic_DNA"/>
</dbReference>
<accession>A0A285UVF5</accession>
<evidence type="ECO:0000256" key="1">
    <source>
        <dbReference type="SAM" id="Phobius"/>
    </source>
</evidence>